<dbReference type="Pfam" id="PF00046">
    <property type="entry name" value="Homeodomain"/>
    <property type="match status" value="1"/>
</dbReference>
<dbReference type="InterPro" id="IPR001356">
    <property type="entry name" value="HD"/>
</dbReference>
<evidence type="ECO:0000259" key="8">
    <source>
        <dbReference type="PROSITE" id="PS50071"/>
    </source>
</evidence>
<evidence type="ECO:0000313" key="9">
    <source>
        <dbReference type="Proteomes" id="UP000694941"/>
    </source>
</evidence>
<keyword evidence="9" id="KW-1185">Reference proteome</keyword>
<evidence type="ECO:0000256" key="5">
    <source>
        <dbReference type="PROSITE-ProRule" id="PRU00108"/>
    </source>
</evidence>
<evidence type="ECO:0000256" key="3">
    <source>
        <dbReference type="ARBA" id="ARBA00023155"/>
    </source>
</evidence>
<dbReference type="PRINTS" id="PR00024">
    <property type="entry name" value="HOMEOBOX"/>
</dbReference>
<keyword evidence="3 5" id="KW-0371">Homeobox</keyword>
<evidence type="ECO:0000256" key="6">
    <source>
        <dbReference type="RuleBase" id="RU000682"/>
    </source>
</evidence>
<feature type="region of interest" description="Disordered" evidence="7">
    <location>
        <begin position="13"/>
        <end position="33"/>
    </location>
</feature>
<reference evidence="10" key="1">
    <citation type="submission" date="2025-08" db="UniProtKB">
        <authorList>
            <consortium name="RefSeq"/>
        </authorList>
    </citation>
    <scope>IDENTIFICATION</scope>
    <source>
        <tissue evidence="10">Muscle</tissue>
    </source>
</reference>
<evidence type="ECO:0000256" key="2">
    <source>
        <dbReference type="ARBA" id="ARBA00023125"/>
    </source>
</evidence>
<feature type="compositionally biased region" description="Polar residues" evidence="7">
    <location>
        <begin position="23"/>
        <end position="33"/>
    </location>
</feature>
<dbReference type="InterPro" id="IPR017970">
    <property type="entry name" value="Homeobox_CS"/>
</dbReference>
<keyword evidence="2 5" id="KW-0238">DNA-binding</keyword>
<evidence type="ECO:0000256" key="1">
    <source>
        <dbReference type="ARBA" id="ARBA00004123"/>
    </source>
</evidence>
<dbReference type="InterPro" id="IPR050848">
    <property type="entry name" value="Homeobox_TF"/>
</dbReference>
<evidence type="ECO:0000256" key="7">
    <source>
        <dbReference type="SAM" id="MobiDB-lite"/>
    </source>
</evidence>
<evidence type="ECO:0000256" key="4">
    <source>
        <dbReference type="ARBA" id="ARBA00023242"/>
    </source>
</evidence>
<dbReference type="PROSITE" id="PS00027">
    <property type="entry name" value="HOMEOBOX_1"/>
    <property type="match status" value="1"/>
</dbReference>
<dbReference type="PANTHER" id="PTHR24333">
    <property type="entry name" value="HOMEO BOX HB9 LIKE A-RELATED"/>
    <property type="match status" value="1"/>
</dbReference>
<protein>
    <submittedName>
        <fullName evidence="10">BarH-like 1 homeobox protein</fullName>
    </submittedName>
</protein>
<dbReference type="RefSeq" id="XP_022238893.1">
    <property type="nucleotide sequence ID" value="XM_022383185.1"/>
</dbReference>
<organism evidence="9 10">
    <name type="scientific">Limulus polyphemus</name>
    <name type="common">Atlantic horseshoe crab</name>
    <dbReference type="NCBI Taxonomy" id="6850"/>
    <lineage>
        <taxon>Eukaryota</taxon>
        <taxon>Metazoa</taxon>
        <taxon>Ecdysozoa</taxon>
        <taxon>Arthropoda</taxon>
        <taxon>Chelicerata</taxon>
        <taxon>Merostomata</taxon>
        <taxon>Xiphosura</taxon>
        <taxon>Limulidae</taxon>
        <taxon>Limulus</taxon>
    </lineage>
</organism>
<proteinExistence type="predicted"/>
<dbReference type="SUPFAM" id="SSF46689">
    <property type="entry name" value="Homeodomain-like"/>
    <property type="match status" value="1"/>
</dbReference>
<keyword evidence="4 5" id="KW-0539">Nucleus</keyword>
<dbReference type="InterPro" id="IPR009057">
    <property type="entry name" value="Homeodomain-like_sf"/>
</dbReference>
<dbReference type="GeneID" id="106457016"/>
<dbReference type="Proteomes" id="UP000694941">
    <property type="component" value="Unplaced"/>
</dbReference>
<sequence>MTVDVSTLTHLIMSDGDKGNKGSGTYSHVQQLSSESPAQSSFLIRDILSESSTERCVLNHRELNDDVVPSLTAVKYSARSLPQDTGLNSQNKVKFSLRTLEGNKGNFLTGEHEKAFHQRDICDKRKAGKTKELPSIFKNKKERKARTAFTDYQIQTLEKHFQAQKYLSVQDRMEIASKLNLTDTHVKTWYQNRRTKWKRQTAVGLELLAEAGNVAALHTMMHATPYCFSRFMPSPSQGHLTNQEYYFRHPSSGLLEHLPFRLY</sequence>
<name>A0ABM1S5I8_LIMPO</name>
<dbReference type="PANTHER" id="PTHR24333:SF5">
    <property type="entry name" value="VENT HOMEOBOX"/>
    <property type="match status" value="1"/>
</dbReference>
<gene>
    <name evidence="10" type="primary">LOC106457016</name>
</gene>
<evidence type="ECO:0000313" key="10">
    <source>
        <dbReference type="RefSeq" id="XP_022238893.1"/>
    </source>
</evidence>
<dbReference type="CDD" id="cd00086">
    <property type="entry name" value="homeodomain"/>
    <property type="match status" value="1"/>
</dbReference>
<feature type="DNA-binding region" description="Homeobox" evidence="5">
    <location>
        <begin position="142"/>
        <end position="201"/>
    </location>
</feature>
<dbReference type="SMART" id="SM00389">
    <property type="entry name" value="HOX"/>
    <property type="match status" value="1"/>
</dbReference>
<dbReference type="InterPro" id="IPR020479">
    <property type="entry name" value="HD_metazoa"/>
</dbReference>
<comment type="subcellular location">
    <subcellularLocation>
        <location evidence="1 5 6">Nucleus</location>
    </subcellularLocation>
</comment>
<dbReference type="PROSITE" id="PS50071">
    <property type="entry name" value="HOMEOBOX_2"/>
    <property type="match status" value="1"/>
</dbReference>
<accession>A0ABM1S5I8</accession>
<feature type="domain" description="Homeobox" evidence="8">
    <location>
        <begin position="140"/>
        <end position="200"/>
    </location>
</feature>
<dbReference type="Gene3D" id="1.10.10.60">
    <property type="entry name" value="Homeodomain-like"/>
    <property type="match status" value="1"/>
</dbReference>